<dbReference type="KEGG" id="saca:FFV09_03595"/>
<name>A0A4Y6USJ8_SACBS</name>
<proteinExistence type="predicted"/>
<dbReference type="Proteomes" id="UP000316968">
    <property type="component" value="Chromosome"/>
</dbReference>
<sequence length="96" mass="11246">MPRAQTIYHRLFAMKRRASFKKPRLGPDFFPNPCSGAVCGYFHFFADFHPFSLYRFVFCEKQVVIGSFPFFALTPQKCLPHNESEYTAAEKRTWLA</sequence>
<evidence type="ECO:0000313" key="1">
    <source>
        <dbReference type="EMBL" id="QDH20024.1"/>
    </source>
</evidence>
<evidence type="ECO:0000313" key="2">
    <source>
        <dbReference type="Proteomes" id="UP000316968"/>
    </source>
</evidence>
<dbReference type="RefSeq" id="WP_141446410.1">
    <property type="nucleotide sequence ID" value="NZ_CP041217.1"/>
</dbReference>
<dbReference type="AlphaFoldDB" id="A0A4Y6USJ8"/>
<dbReference type="EMBL" id="CP041217">
    <property type="protein sequence ID" value="QDH20024.1"/>
    <property type="molecule type" value="Genomic_DNA"/>
</dbReference>
<accession>A0A4Y6USJ8</accession>
<reference evidence="1 2" key="1">
    <citation type="submission" date="2019-06" db="EMBL/GenBank/DDBJ databases">
        <title>Saccharibacillus brassicae sp. nov., an endophytic bacterium isolated from Chinese cabbage seeds (Brassica pekinensis).</title>
        <authorList>
            <person name="Jiang L."/>
            <person name="Lee J."/>
            <person name="Kim S.W."/>
        </authorList>
    </citation>
    <scope>NUCLEOTIDE SEQUENCE [LARGE SCALE GENOMIC DNA]</scope>
    <source>
        <strain evidence="2">KCTC 43072 / ATSA2</strain>
    </source>
</reference>
<organism evidence="1 2">
    <name type="scientific">Saccharibacillus brassicae</name>
    <dbReference type="NCBI Taxonomy" id="2583377"/>
    <lineage>
        <taxon>Bacteria</taxon>
        <taxon>Bacillati</taxon>
        <taxon>Bacillota</taxon>
        <taxon>Bacilli</taxon>
        <taxon>Bacillales</taxon>
        <taxon>Paenibacillaceae</taxon>
        <taxon>Saccharibacillus</taxon>
    </lineage>
</organism>
<protein>
    <submittedName>
        <fullName evidence="1">Uncharacterized protein</fullName>
    </submittedName>
</protein>
<gene>
    <name evidence="1" type="ORF">FFV09_03595</name>
</gene>
<keyword evidence="2" id="KW-1185">Reference proteome</keyword>